<sequence>MLWKATLKYSDGLNDAMLSKGSEVRATLRLSGHQNPHLLQIAKLIAAQLLDAALQRLASTLRAPAHYIGRAPARFRIWFDLDRRQEFIETHFSSLRTSRHGLAPRLLWHLLSFRYLLTRLFEYFAHKDSRNPPRPISLFLLPDIPHSDAMAVIWILDTVTEPSTRLTAMQMVTEVDWPAEIDVFPLVSLLCSSATDLLSRSQDIHTRPELLARAIATSKALTHLFIERLSIGEDLDNILYRRDRETWSCVWRDWIYRPSNSLGLIPSLRHNSYLLIAHHRLMDRHAGTNQFIVASEGPKMYAEPITPWKTHFIPLTMACRKASGKLIMDAEFECLCRLLGNHTSLPNPVVADLLMAAGIILGVRFRREDLLKNDKSLKLDDILEAVLPSTRLDIVLVSSAEQSSRSLTLLGLIHSIYMERCNAGPLTILHALWCLLLSRHLASHNQHPHFKHLKDHNLVAFDGNVSLWALRLCAESAGFYSSSHSGLAPTKRMWNLVYRYDPNLEPHRFQSLPLSTASEITTLGEWLLALACNLKYKCERVEDVPQWEKVELQNGVADAVFALSTMINIFPPMTIDTNTTNSRKRLLEAMNWSLATERPTHLREAALKLLSVILHKESYSSTLCVEFTQCLFRPLGQMMKLNRDFNEAYEGEHAESRDFVFLCVVQGLAEFGTVHQSSLCDHLIPPCVEIILHAPSSRSLGWVASKIFVEHGLMPAEEHIDEVHQFAWKALCHHRFRLHTASKQPTLPLIHDDVSNPEFSVDTIFRFQPRLKAAIDWLQYCRGRFALGDGPETYPEHYSKETLESDVTFMNDALGRLQEVMARWEEV</sequence>
<organism evidence="1 2">
    <name type="scientific">Hohenbuehelia grisea</name>
    <dbReference type="NCBI Taxonomy" id="104357"/>
    <lineage>
        <taxon>Eukaryota</taxon>
        <taxon>Fungi</taxon>
        <taxon>Dikarya</taxon>
        <taxon>Basidiomycota</taxon>
        <taxon>Agaricomycotina</taxon>
        <taxon>Agaricomycetes</taxon>
        <taxon>Agaricomycetidae</taxon>
        <taxon>Agaricales</taxon>
        <taxon>Pleurotineae</taxon>
        <taxon>Pleurotaceae</taxon>
        <taxon>Hohenbuehelia</taxon>
    </lineage>
</organism>
<evidence type="ECO:0000313" key="1">
    <source>
        <dbReference type="EMBL" id="KAL0950149.1"/>
    </source>
</evidence>
<dbReference type="EMBL" id="JASNQZ010000012">
    <property type="protein sequence ID" value="KAL0950149.1"/>
    <property type="molecule type" value="Genomic_DNA"/>
</dbReference>
<comment type="caution">
    <text evidence="1">The sequence shown here is derived from an EMBL/GenBank/DDBJ whole genome shotgun (WGS) entry which is preliminary data.</text>
</comment>
<name>A0ABR3J3D1_9AGAR</name>
<reference evidence="2" key="1">
    <citation type="submission" date="2024-06" db="EMBL/GenBank/DDBJ databases">
        <title>Multi-omics analyses provide insights into the biosynthesis of the anticancer antibiotic pleurotin in Hohenbuehelia grisea.</title>
        <authorList>
            <person name="Weaver J.A."/>
            <person name="Alberti F."/>
        </authorList>
    </citation>
    <scope>NUCLEOTIDE SEQUENCE [LARGE SCALE GENOMIC DNA]</scope>
    <source>
        <strain evidence="2">T-177</strain>
    </source>
</reference>
<accession>A0ABR3J3D1</accession>
<proteinExistence type="predicted"/>
<evidence type="ECO:0000313" key="2">
    <source>
        <dbReference type="Proteomes" id="UP001556367"/>
    </source>
</evidence>
<keyword evidence="2" id="KW-1185">Reference proteome</keyword>
<protein>
    <submittedName>
        <fullName evidence="1">Uncharacterized protein</fullName>
    </submittedName>
</protein>
<gene>
    <name evidence="1" type="ORF">HGRIS_010145</name>
</gene>
<dbReference type="Proteomes" id="UP001556367">
    <property type="component" value="Unassembled WGS sequence"/>
</dbReference>